<reference evidence="2" key="1">
    <citation type="journal article" date="2023" name="Insect Mol. Biol.">
        <title>Genome sequencing provides insights into the evolution of gene families encoding plant cell wall-degrading enzymes in longhorned beetles.</title>
        <authorList>
            <person name="Shin N.R."/>
            <person name="Okamura Y."/>
            <person name="Kirsch R."/>
            <person name="Pauchet Y."/>
        </authorList>
    </citation>
    <scope>NUCLEOTIDE SEQUENCE</scope>
    <source>
        <strain evidence="2">MMC_N1</strain>
    </source>
</reference>
<feature type="region of interest" description="Disordered" evidence="1">
    <location>
        <begin position="127"/>
        <end position="161"/>
    </location>
</feature>
<keyword evidence="3" id="KW-1185">Reference proteome</keyword>
<comment type="caution">
    <text evidence="2">The sequence shown here is derived from an EMBL/GenBank/DDBJ whole genome shotgun (WGS) entry which is preliminary data.</text>
</comment>
<evidence type="ECO:0000313" key="3">
    <source>
        <dbReference type="Proteomes" id="UP001162164"/>
    </source>
</evidence>
<organism evidence="2 3">
    <name type="scientific">Molorchus minor</name>
    <dbReference type="NCBI Taxonomy" id="1323400"/>
    <lineage>
        <taxon>Eukaryota</taxon>
        <taxon>Metazoa</taxon>
        <taxon>Ecdysozoa</taxon>
        <taxon>Arthropoda</taxon>
        <taxon>Hexapoda</taxon>
        <taxon>Insecta</taxon>
        <taxon>Pterygota</taxon>
        <taxon>Neoptera</taxon>
        <taxon>Endopterygota</taxon>
        <taxon>Coleoptera</taxon>
        <taxon>Polyphaga</taxon>
        <taxon>Cucujiformia</taxon>
        <taxon>Chrysomeloidea</taxon>
        <taxon>Cerambycidae</taxon>
        <taxon>Lamiinae</taxon>
        <taxon>Monochamini</taxon>
        <taxon>Molorchus</taxon>
    </lineage>
</organism>
<name>A0ABQ9JNF5_9CUCU</name>
<gene>
    <name evidence="2" type="ORF">NQ317_017676</name>
</gene>
<sequence length="161" mass="18322">MSTIDKKSAMSVKSSVTSKETIDKFKEDINEMVNSRLQELDVSRLHIYQEIRRKSKSTVSEGKLTPSKSPSSVINISYRKKSREVDDEVQGKSEPHTKSVLKNYPSIGSLTKKKVLFDIETDESKIENAKNSVGVDKEEVQKEEEKEKKNDSFSDFDLSEL</sequence>
<accession>A0ABQ9JNF5</accession>
<feature type="compositionally biased region" description="Basic and acidic residues" evidence="1">
    <location>
        <begin position="135"/>
        <end position="152"/>
    </location>
</feature>
<feature type="region of interest" description="Disordered" evidence="1">
    <location>
        <begin position="80"/>
        <end position="101"/>
    </location>
</feature>
<proteinExistence type="predicted"/>
<protein>
    <submittedName>
        <fullName evidence="2">Uncharacterized protein</fullName>
    </submittedName>
</protein>
<dbReference type="Proteomes" id="UP001162164">
    <property type="component" value="Unassembled WGS sequence"/>
</dbReference>
<dbReference type="EMBL" id="JAPWTJ010000331">
    <property type="protein sequence ID" value="KAJ8979528.1"/>
    <property type="molecule type" value="Genomic_DNA"/>
</dbReference>
<evidence type="ECO:0000256" key="1">
    <source>
        <dbReference type="SAM" id="MobiDB-lite"/>
    </source>
</evidence>
<evidence type="ECO:0000313" key="2">
    <source>
        <dbReference type="EMBL" id="KAJ8979528.1"/>
    </source>
</evidence>